<evidence type="ECO:0000313" key="2">
    <source>
        <dbReference type="EMBL" id="SMC28403.1"/>
    </source>
</evidence>
<dbReference type="AlphaFoldDB" id="A0A1W1XWT5"/>
<sequence length="138" mass="15879">MRTEDMKWLHRSAVLARLGKRIPRPLLSLQLAGVLEAARLVGWLRPPAELDGRSFAITVHDLGLRHPFRCERQHFLPSWQQQVDLELCADAADFIALLQGKADADTLFFMRKLRVEGDVELGLLVKNWLDSLERPSWR</sequence>
<dbReference type="Pfam" id="PF02036">
    <property type="entry name" value="SCP2"/>
    <property type="match status" value="1"/>
</dbReference>
<name>A0A1W1XWT5_9NEIS</name>
<feature type="domain" description="SCP2" evidence="1">
    <location>
        <begin position="49"/>
        <end position="129"/>
    </location>
</feature>
<dbReference type="InterPro" id="IPR003033">
    <property type="entry name" value="SCP2_sterol-bd_dom"/>
</dbReference>
<evidence type="ECO:0000313" key="3">
    <source>
        <dbReference type="Proteomes" id="UP000192761"/>
    </source>
</evidence>
<dbReference type="InterPro" id="IPR036527">
    <property type="entry name" value="SCP2_sterol-bd_dom_sf"/>
</dbReference>
<protein>
    <submittedName>
        <fullName evidence="2">Predicted lipid carrier protein YhbT, contains SCP2 domain</fullName>
    </submittedName>
</protein>
<dbReference type="SUPFAM" id="SSF55718">
    <property type="entry name" value="SCP-like"/>
    <property type="match status" value="1"/>
</dbReference>
<dbReference type="Proteomes" id="UP000192761">
    <property type="component" value="Unassembled WGS sequence"/>
</dbReference>
<dbReference type="EMBL" id="FWXD01000022">
    <property type="protein sequence ID" value="SMC28403.1"/>
    <property type="molecule type" value="Genomic_DNA"/>
</dbReference>
<reference evidence="2 3" key="1">
    <citation type="submission" date="2017-04" db="EMBL/GenBank/DDBJ databases">
        <authorList>
            <person name="Afonso C.L."/>
            <person name="Miller P.J."/>
            <person name="Scott M.A."/>
            <person name="Spackman E."/>
            <person name="Goraichik I."/>
            <person name="Dimitrov K.M."/>
            <person name="Suarez D.L."/>
            <person name="Swayne D.E."/>
        </authorList>
    </citation>
    <scope>NUCLEOTIDE SEQUENCE [LARGE SCALE GENOMIC DNA]</scope>
    <source>
        <strain evidence="2 3">DSM 23236</strain>
    </source>
</reference>
<accession>A0A1W1XWT5</accession>
<proteinExistence type="predicted"/>
<organism evidence="2 3">
    <name type="scientific">Andreprevotia lacus DSM 23236</name>
    <dbReference type="NCBI Taxonomy" id="1121001"/>
    <lineage>
        <taxon>Bacteria</taxon>
        <taxon>Pseudomonadati</taxon>
        <taxon>Pseudomonadota</taxon>
        <taxon>Betaproteobacteria</taxon>
        <taxon>Neisseriales</taxon>
        <taxon>Chitinibacteraceae</taxon>
        <taxon>Andreprevotia</taxon>
    </lineage>
</organism>
<gene>
    <name evidence="2" type="ORF">SAMN02745857_03247</name>
</gene>
<dbReference type="Gene3D" id="3.30.1050.10">
    <property type="entry name" value="SCP2 sterol-binding domain"/>
    <property type="match status" value="1"/>
</dbReference>
<dbReference type="STRING" id="1121001.SAMN02745857_03247"/>
<keyword evidence="3" id="KW-1185">Reference proteome</keyword>
<dbReference type="RefSeq" id="WP_217807096.1">
    <property type="nucleotide sequence ID" value="NZ_FWXD01000022.1"/>
</dbReference>
<evidence type="ECO:0000259" key="1">
    <source>
        <dbReference type="Pfam" id="PF02036"/>
    </source>
</evidence>